<evidence type="ECO:0000313" key="2">
    <source>
        <dbReference type="EMBL" id="WED66366.1"/>
    </source>
</evidence>
<dbReference type="KEGG" id="slom:PXH66_17645"/>
<dbReference type="KEGG" id="slom:PXH66_08180"/>
<sequence>MARIEAEQIYVYGGVVDLRKGANSLRTLVGRPEPEALYVFSNRSRGLLKFLVVDATGVWCGTRRLHHRRFAWPESPDGQERLTRDELAWLIAGGDVKKLRLKRTLAGQ</sequence>
<dbReference type="Pfam" id="PF05717">
    <property type="entry name" value="TnpB_IS66"/>
    <property type="match status" value="1"/>
</dbReference>
<dbReference type="InterPro" id="IPR008878">
    <property type="entry name" value="Transposase_IS66_Orf2"/>
</dbReference>
<gene>
    <name evidence="1" type="primary">tnpB</name>
    <name evidence="2" type="ORF">PXH66_05835</name>
    <name evidence="3" type="ORF">PXH66_06910</name>
    <name evidence="4" type="ORF">PXH66_08180</name>
    <name evidence="1" type="ORF">PXH66_17645</name>
</gene>
<dbReference type="NCBIfam" id="NF033819">
    <property type="entry name" value="IS66_TnpB"/>
    <property type="match status" value="1"/>
</dbReference>
<evidence type="ECO:0000313" key="5">
    <source>
        <dbReference type="Proteomes" id="UP001218638"/>
    </source>
</evidence>
<evidence type="ECO:0000313" key="3">
    <source>
        <dbReference type="EMBL" id="WED66578.1"/>
    </source>
</evidence>
<protein>
    <submittedName>
        <fullName evidence="1">IS66 family insertion sequence element accessory protein TnpB</fullName>
    </submittedName>
</protein>
<keyword evidence="5" id="KW-1185">Reference proteome</keyword>
<dbReference type="EMBL" id="CP119075">
    <property type="protein sequence ID" value="WED64165.1"/>
    <property type="molecule type" value="Genomic_DNA"/>
</dbReference>
<proteinExistence type="predicted"/>
<dbReference type="KEGG" id="slom:PXH66_05835"/>
<dbReference type="EMBL" id="CP119075">
    <property type="protein sequence ID" value="WED66366.1"/>
    <property type="molecule type" value="Genomic_DNA"/>
</dbReference>
<dbReference type="AlphaFoldDB" id="A0AAE9ZWH4"/>
<evidence type="ECO:0000313" key="4">
    <source>
        <dbReference type="EMBL" id="WED66825.1"/>
    </source>
</evidence>
<dbReference type="EMBL" id="CP119075">
    <property type="protein sequence ID" value="WED66578.1"/>
    <property type="molecule type" value="Genomic_DNA"/>
</dbReference>
<evidence type="ECO:0000313" key="1">
    <source>
        <dbReference type="EMBL" id="WED64165.1"/>
    </source>
</evidence>
<dbReference type="RefSeq" id="WP_330932085.1">
    <property type="nucleotide sequence ID" value="NZ_CP119075.1"/>
</dbReference>
<organism evidence="1 5">
    <name type="scientific">Synoicihabitans lomoniglobus</name>
    <dbReference type="NCBI Taxonomy" id="2909285"/>
    <lineage>
        <taxon>Bacteria</taxon>
        <taxon>Pseudomonadati</taxon>
        <taxon>Verrucomicrobiota</taxon>
        <taxon>Opitutia</taxon>
        <taxon>Opitutales</taxon>
        <taxon>Opitutaceae</taxon>
        <taxon>Synoicihabitans</taxon>
    </lineage>
</organism>
<dbReference type="PANTHER" id="PTHR36455">
    <property type="match status" value="1"/>
</dbReference>
<dbReference type="Proteomes" id="UP001218638">
    <property type="component" value="Chromosome"/>
</dbReference>
<dbReference type="KEGG" id="slom:PXH66_06910"/>
<accession>A0AAE9ZWH4</accession>
<reference evidence="1" key="1">
    <citation type="submission" date="2023-03" db="EMBL/GenBank/DDBJ databases">
        <title>Lomoglobus Profundus gen. nov., sp. nov., a novel member of the phylum Verrucomicrobia, isolated from deep-marine sediment of South China Sea.</title>
        <authorList>
            <person name="Ahmad T."/>
            <person name="Ishaq S.E."/>
            <person name="Wang F."/>
        </authorList>
    </citation>
    <scope>NUCLEOTIDE SEQUENCE</scope>
    <source>
        <strain evidence="1">LMO-M01</strain>
    </source>
</reference>
<dbReference type="PANTHER" id="PTHR36455:SF1">
    <property type="entry name" value="BLR8292 PROTEIN"/>
    <property type="match status" value="1"/>
</dbReference>
<name>A0AAE9ZWH4_9BACT</name>
<dbReference type="EMBL" id="CP119075">
    <property type="protein sequence ID" value="WED66825.1"/>
    <property type="molecule type" value="Genomic_DNA"/>
</dbReference>